<dbReference type="AlphaFoldDB" id="R1CRQ9"/>
<sequence length="94" mass="10989">MEDTLKQILDKLNSIETEINGIKTEINDLKQGQQKIDEKLTETYEQVVRNTESIEAGNIKLSKISNSIDYLKYKESQHEEELFTIKKNFIEVIK</sequence>
<reference evidence="2 3" key="1">
    <citation type="journal article" date="2015" name="Geomicrobiol. J.">
        <title>Caldisalinibacter kiritimatiensis gen. nov., sp. nov., a moderately thermohalophilic thiosulfate-reducing bacterium from a hypersaline microbial mat.</title>
        <authorList>
            <person name="Ben Hania W."/>
            <person name="Joseph M."/>
            <person name="Fiebig A."/>
            <person name="Bunk B."/>
            <person name="Klenk H.-P."/>
            <person name="Fardeau M.-L."/>
            <person name="Spring S."/>
        </authorList>
    </citation>
    <scope>NUCLEOTIDE SEQUENCE [LARGE SCALE GENOMIC DNA]</scope>
    <source>
        <strain evidence="2 3">L21-TH-D2</strain>
    </source>
</reference>
<evidence type="ECO:0000256" key="1">
    <source>
        <dbReference type="SAM" id="Coils"/>
    </source>
</evidence>
<proteinExistence type="predicted"/>
<name>R1CRQ9_9FIRM</name>
<dbReference type="OrthoDB" id="1716019at2"/>
<comment type="caution">
    <text evidence="2">The sequence shown here is derived from an EMBL/GenBank/DDBJ whole genome shotgun (WGS) entry which is preliminary data.</text>
</comment>
<keyword evidence="3" id="KW-1185">Reference proteome</keyword>
<evidence type="ECO:0000313" key="3">
    <source>
        <dbReference type="Proteomes" id="UP000013378"/>
    </source>
</evidence>
<keyword evidence="1" id="KW-0175">Coiled coil</keyword>
<organism evidence="2 3">
    <name type="scientific">Caldisalinibacter kiritimatiensis</name>
    <dbReference type="NCBI Taxonomy" id="1304284"/>
    <lineage>
        <taxon>Bacteria</taxon>
        <taxon>Bacillati</taxon>
        <taxon>Bacillota</taxon>
        <taxon>Tissierellia</taxon>
        <taxon>Tissierellales</taxon>
        <taxon>Thermohalobacteraceae</taxon>
        <taxon>Caldisalinibacter</taxon>
    </lineage>
</organism>
<evidence type="ECO:0000313" key="2">
    <source>
        <dbReference type="EMBL" id="EOC99388.1"/>
    </source>
</evidence>
<protein>
    <submittedName>
        <fullName evidence="2">Uncharacterized protein</fullName>
    </submittedName>
</protein>
<dbReference type="Proteomes" id="UP000013378">
    <property type="component" value="Unassembled WGS sequence"/>
</dbReference>
<feature type="coiled-coil region" evidence="1">
    <location>
        <begin position="5"/>
        <end position="32"/>
    </location>
</feature>
<accession>R1CRQ9</accession>
<dbReference type="RefSeq" id="WP_006317393.1">
    <property type="nucleotide sequence ID" value="NZ_ARZA01000277.1"/>
</dbReference>
<dbReference type="EMBL" id="ARZA01000277">
    <property type="protein sequence ID" value="EOC99388.1"/>
    <property type="molecule type" value="Genomic_DNA"/>
</dbReference>
<gene>
    <name evidence="2" type="ORF">L21TH_2646</name>
</gene>